<dbReference type="PANTHER" id="PTHR11571">
    <property type="entry name" value="GLUTATHIONE S-TRANSFERASE"/>
    <property type="match status" value="1"/>
</dbReference>
<feature type="non-terminal residue" evidence="8">
    <location>
        <position position="1"/>
    </location>
</feature>
<name>A0A7J6RT46_PEROL</name>
<keyword evidence="6" id="KW-0472">Membrane</keyword>
<comment type="catalytic activity">
    <reaction evidence="5">
        <text>RX + glutathione = an S-substituted glutathione + a halide anion + H(+)</text>
        <dbReference type="Rhea" id="RHEA:16437"/>
        <dbReference type="ChEBI" id="CHEBI:15378"/>
        <dbReference type="ChEBI" id="CHEBI:16042"/>
        <dbReference type="ChEBI" id="CHEBI:17792"/>
        <dbReference type="ChEBI" id="CHEBI:57925"/>
        <dbReference type="ChEBI" id="CHEBI:90779"/>
        <dbReference type="EC" id="2.5.1.18"/>
    </reaction>
</comment>
<comment type="caution">
    <text evidence="8">The sequence shown here is derived from an EMBL/GenBank/DDBJ whole genome shotgun (WGS) entry which is preliminary data.</text>
</comment>
<evidence type="ECO:0000313" key="9">
    <source>
        <dbReference type="Proteomes" id="UP000553632"/>
    </source>
</evidence>
<dbReference type="EC" id="2.5.1.18" evidence="3"/>
<feature type="transmembrane region" description="Helical" evidence="6">
    <location>
        <begin position="310"/>
        <end position="331"/>
    </location>
</feature>
<evidence type="ECO:0000256" key="4">
    <source>
        <dbReference type="ARBA" id="ARBA00022679"/>
    </source>
</evidence>
<dbReference type="Gene3D" id="1.20.1050.130">
    <property type="match status" value="1"/>
</dbReference>
<dbReference type="AlphaFoldDB" id="A0A7J6RT46"/>
<evidence type="ECO:0000259" key="7">
    <source>
        <dbReference type="PROSITE" id="PS50404"/>
    </source>
</evidence>
<sequence>QNEEAVTDVCVIVALRSGCCTDPVKRGRVRKILRRCTTLLPPKVHGCSPIFVVEVGKDLAPADDCCKMIQDSVSPDVNYAYLPEDNKAMAIYWANKSWIPSVLRWANPQENRNSAFRYAMLITDADSNDDFMLPVALDLNTQDYRRHGTKVVWYIPTVRGVNSMPSVTLHDYMVKQRAIMSFAQEKLGGSCVITPRKAVSLWDRAALHKTLAGFVGVNDTDSPGFLQPSLMMEQYLRHDFETSMGGSQIRTDTGSSHYSSECGRWYLRLRMFVVAFVPTIRAKGCCSREALVGRIWSFVADVVPTIPALIGVYFGIYFVVFHGISVALMAITLRNRRDVRRQWNWFAASIIFPFYKIYQYVVDVYPALLHVMFSLNRIPGGHQSTRPGTSMPLPPAKDVDWFTVWKSSSPSASGLPNELYINCLMEDPPSSDSPVEYSLKYFPMRGRGEPVRLMLELNRLPYAEVDVNYRDMKGHAGMADSPFGQVPLLVHKGNTVAQMDAILRYLGRMNHMYCGGPAQLAAIDEMLSGLESMRLEYYNLAYIGQFSSEAVAAYERRHINPSSRSGDNKGAHMFFIHQLFLRNFADYESSLNIGHVQLFDVVDLHLRKTLDQSRNFDKWYPELVEFHRYFSRIPSINDYLNSDRRPMNVNVNHLG</sequence>
<evidence type="ECO:0000256" key="6">
    <source>
        <dbReference type="SAM" id="Phobius"/>
    </source>
</evidence>
<feature type="domain" description="GST N-terminal" evidence="7">
    <location>
        <begin position="435"/>
        <end position="514"/>
    </location>
</feature>
<dbReference type="CDD" id="cd03039">
    <property type="entry name" value="GST_N_Sigma_like"/>
    <property type="match status" value="1"/>
</dbReference>
<keyword evidence="4" id="KW-0808">Transferase</keyword>
<feature type="transmembrane region" description="Helical" evidence="6">
    <location>
        <begin position="343"/>
        <end position="361"/>
    </location>
</feature>
<dbReference type="InterPro" id="IPR036249">
    <property type="entry name" value="Thioredoxin-like_sf"/>
</dbReference>
<evidence type="ECO:0000256" key="3">
    <source>
        <dbReference type="ARBA" id="ARBA00012452"/>
    </source>
</evidence>
<organism evidence="8 9">
    <name type="scientific">Perkinsus olseni</name>
    <name type="common">Perkinsus atlanticus</name>
    <dbReference type="NCBI Taxonomy" id="32597"/>
    <lineage>
        <taxon>Eukaryota</taxon>
        <taxon>Sar</taxon>
        <taxon>Alveolata</taxon>
        <taxon>Perkinsozoa</taxon>
        <taxon>Perkinsea</taxon>
        <taxon>Perkinsida</taxon>
        <taxon>Perkinsidae</taxon>
        <taxon>Perkinsus</taxon>
    </lineage>
</organism>
<dbReference type="GO" id="GO:0006749">
    <property type="term" value="P:glutathione metabolic process"/>
    <property type="evidence" value="ECO:0007669"/>
    <property type="project" value="TreeGrafter"/>
</dbReference>
<dbReference type="PANTHER" id="PTHR11571:SF222">
    <property type="entry name" value="GLUTATHIONE TRANSFERASE"/>
    <property type="match status" value="1"/>
</dbReference>
<dbReference type="GO" id="GO:0004364">
    <property type="term" value="F:glutathione transferase activity"/>
    <property type="evidence" value="ECO:0007669"/>
    <property type="project" value="UniProtKB-EC"/>
</dbReference>
<keyword evidence="6" id="KW-0812">Transmembrane</keyword>
<dbReference type="InterPro" id="IPR050213">
    <property type="entry name" value="GST_superfamily"/>
</dbReference>
<dbReference type="InterPro" id="IPR004045">
    <property type="entry name" value="Glutathione_S-Trfase_N"/>
</dbReference>
<evidence type="ECO:0000256" key="1">
    <source>
        <dbReference type="ARBA" id="ARBA00003701"/>
    </source>
</evidence>
<dbReference type="Pfam" id="PF02798">
    <property type="entry name" value="GST_N"/>
    <property type="match status" value="1"/>
</dbReference>
<reference evidence="8 9" key="1">
    <citation type="submission" date="2020-04" db="EMBL/GenBank/DDBJ databases">
        <title>Perkinsus olseni comparative genomics.</title>
        <authorList>
            <person name="Bogema D.R."/>
        </authorList>
    </citation>
    <scope>NUCLEOTIDE SEQUENCE [LARGE SCALE GENOMIC DNA]</scope>
    <source>
        <strain evidence="8 9">ATCC PRA-207</strain>
    </source>
</reference>
<proteinExistence type="inferred from homology"/>
<dbReference type="Proteomes" id="UP000553632">
    <property type="component" value="Unassembled WGS sequence"/>
</dbReference>
<gene>
    <name evidence="8" type="ORF">FOZ63_024852</name>
</gene>
<evidence type="ECO:0000256" key="2">
    <source>
        <dbReference type="ARBA" id="ARBA00005861"/>
    </source>
</evidence>
<keyword evidence="9" id="KW-1185">Reference proteome</keyword>
<protein>
    <recommendedName>
        <fullName evidence="3">glutathione transferase</fullName>
        <ecNumber evidence="3">2.5.1.18</ecNumber>
    </recommendedName>
</protein>
<dbReference type="EMBL" id="JABANO010023422">
    <property type="protein sequence ID" value="KAF4723571.1"/>
    <property type="molecule type" value="Genomic_DNA"/>
</dbReference>
<comment type="function">
    <text evidence="1">Conjugation of reduced glutathione to a wide number of exogenous and endogenous hydrophobic electrophiles.</text>
</comment>
<accession>A0A7J6RT46</accession>
<keyword evidence="6" id="KW-1133">Transmembrane helix</keyword>
<evidence type="ECO:0000313" key="8">
    <source>
        <dbReference type="EMBL" id="KAF4723571.1"/>
    </source>
</evidence>
<comment type="similarity">
    <text evidence="2">Belongs to the GST superfamily. Mu family.</text>
</comment>
<evidence type="ECO:0000256" key="5">
    <source>
        <dbReference type="ARBA" id="ARBA00047960"/>
    </source>
</evidence>
<dbReference type="SUPFAM" id="SSF52833">
    <property type="entry name" value="Thioredoxin-like"/>
    <property type="match status" value="1"/>
</dbReference>
<dbReference type="PROSITE" id="PS50404">
    <property type="entry name" value="GST_NTER"/>
    <property type="match status" value="1"/>
</dbReference>